<evidence type="ECO:0000313" key="4">
    <source>
        <dbReference type="Proteomes" id="UP000034883"/>
    </source>
</evidence>
<feature type="region of interest" description="Disordered" evidence="1">
    <location>
        <begin position="1"/>
        <end position="25"/>
    </location>
</feature>
<reference evidence="3 4" key="1">
    <citation type="submission" date="2015-03" db="EMBL/GenBank/DDBJ databases">
        <title>Genome assembly of Sandaracinus amylolyticus DSM 53668.</title>
        <authorList>
            <person name="Sharma G."/>
            <person name="Subramanian S."/>
        </authorList>
    </citation>
    <scope>NUCLEOTIDE SEQUENCE [LARGE SCALE GENOMIC DNA]</scope>
    <source>
        <strain evidence="3 4">DSM 53668</strain>
    </source>
</reference>
<gene>
    <name evidence="3" type="ORF">DB32_003605</name>
</gene>
<evidence type="ECO:0000313" key="3">
    <source>
        <dbReference type="EMBL" id="AKF06456.1"/>
    </source>
</evidence>
<evidence type="ECO:0000256" key="2">
    <source>
        <dbReference type="SAM" id="Phobius"/>
    </source>
</evidence>
<evidence type="ECO:0000256" key="1">
    <source>
        <dbReference type="SAM" id="MobiDB-lite"/>
    </source>
</evidence>
<keyword evidence="2" id="KW-1133">Transmembrane helix</keyword>
<keyword evidence="4" id="KW-1185">Reference proteome</keyword>
<dbReference type="AlphaFoldDB" id="A0A0F6W3D1"/>
<keyword evidence="2" id="KW-0812">Transmembrane</keyword>
<dbReference type="KEGG" id="samy:DB32_003605"/>
<name>A0A0F6W3D1_9BACT</name>
<accession>A0A0F6W3D1</accession>
<feature type="region of interest" description="Disordered" evidence="1">
    <location>
        <begin position="134"/>
        <end position="240"/>
    </location>
</feature>
<feature type="compositionally biased region" description="Low complexity" evidence="1">
    <location>
        <begin position="134"/>
        <end position="212"/>
    </location>
</feature>
<protein>
    <submittedName>
        <fullName evidence="3">Light-harvesting LHII, alpha subunit B / Histone protein</fullName>
    </submittedName>
</protein>
<dbReference type="Proteomes" id="UP000034883">
    <property type="component" value="Chromosome"/>
</dbReference>
<dbReference type="EMBL" id="CP011125">
    <property type="protein sequence ID" value="AKF06456.1"/>
    <property type="molecule type" value="Genomic_DNA"/>
</dbReference>
<dbReference type="STRING" id="927083.DB32_003605"/>
<organism evidence="3 4">
    <name type="scientific">Sandaracinus amylolyticus</name>
    <dbReference type="NCBI Taxonomy" id="927083"/>
    <lineage>
        <taxon>Bacteria</taxon>
        <taxon>Pseudomonadati</taxon>
        <taxon>Myxococcota</taxon>
        <taxon>Polyangia</taxon>
        <taxon>Polyangiales</taxon>
        <taxon>Sandaracinaceae</taxon>
        <taxon>Sandaracinus</taxon>
    </lineage>
</organism>
<feature type="compositionally biased region" description="Low complexity" evidence="1">
    <location>
        <begin position="220"/>
        <end position="233"/>
    </location>
</feature>
<proteinExistence type="predicted"/>
<keyword evidence="2" id="KW-0472">Membrane</keyword>
<feature type="transmembrane region" description="Helical" evidence="2">
    <location>
        <begin position="29"/>
        <end position="47"/>
    </location>
</feature>
<sequence length="240" mass="24691">MAHEDTTPTHAVPATRPRPDDTPPRNRVIFTYTVLAVITLIGLKYVFDSYMDVSRRDRRRENIEESRTTAELAEYRESQREALRGGAMPVDRAIDELGRRGRGAFPLIRPAASQDLDPLRGWQQLPRELPAALAPAAAPTPEATPVEAVPAEGEPGTVPADGATPTEGAAPAEGAAAAEGAAPAEGAAAPAPAPAAEAAAAPAEAAPAAEAAPRARRPRPAAAPAEGAATPAEAAPPPAE</sequence>
<dbReference type="RefSeq" id="WP_053233627.1">
    <property type="nucleotide sequence ID" value="NZ_CP011125.1"/>
</dbReference>